<evidence type="ECO:0000256" key="1">
    <source>
        <dbReference type="SAM" id="MobiDB-lite"/>
    </source>
</evidence>
<evidence type="ECO:0000313" key="3">
    <source>
        <dbReference type="Proteomes" id="UP000059680"/>
    </source>
</evidence>
<reference evidence="3" key="1">
    <citation type="journal article" date="2005" name="Nature">
        <title>The map-based sequence of the rice genome.</title>
        <authorList>
            <consortium name="International rice genome sequencing project (IRGSP)"/>
            <person name="Matsumoto T."/>
            <person name="Wu J."/>
            <person name="Kanamori H."/>
            <person name="Katayose Y."/>
            <person name="Fujisawa M."/>
            <person name="Namiki N."/>
            <person name="Mizuno H."/>
            <person name="Yamamoto K."/>
            <person name="Antonio B.A."/>
            <person name="Baba T."/>
            <person name="Sakata K."/>
            <person name="Nagamura Y."/>
            <person name="Aoki H."/>
            <person name="Arikawa K."/>
            <person name="Arita K."/>
            <person name="Bito T."/>
            <person name="Chiden Y."/>
            <person name="Fujitsuka N."/>
            <person name="Fukunaka R."/>
            <person name="Hamada M."/>
            <person name="Harada C."/>
            <person name="Hayashi A."/>
            <person name="Hijishita S."/>
            <person name="Honda M."/>
            <person name="Hosokawa S."/>
            <person name="Ichikawa Y."/>
            <person name="Idonuma A."/>
            <person name="Iijima M."/>
            <person name="Ikeda M."/>
            <person name="Ikeno M."/>
            <person name="Ito K."/>
            <person name="Ito S."/>
            <person name="Ito T."/>
            <person name="Ito Y."/>
            <person name="Ito Y."/>
            <person name="Iwabuchi A."/>
            <person name="Kamiya K."/>
            <person name="Karasawa W."/>
            <person name="Kurita K."/>
            <person name="Katagiri S."/>
            <person name="Kikuta A."/>
            <person name="Kobayashi H."/>
            <person name="Kobayashi N."/>
            <person name="Machita K."/>
            <person name="Maehara T."/>
            <person name="Masukawa M."/>
            <person name="Mizubayashi T."/>
            <person name="Mukai Y."/>
            <person name="Nagasaki H."/>
            <person name="Nagata Y."/>
            <person name="Naito S."/>
            <person name="Nakashima M."/>
            <person name="Nakama Y."/>
            <person name="Nakamichi Y."/>
            <person name="Nakamura M."/>
            <person name="Meguro A."/>
            <person name="Negishi M."/>
            <person name="Ohta I."/>
            <person name="Ohta T."/>
            <person name="Okamoto M."/>
            <person name="Ono N."/>
            <person name="Saji S."/>
            <person name="Sakaguchi M."/>
            <person name="Sakai K."/>
            <person name="Shibata M."/>
            <person name="Shimokawa T."/>
            <person name="Song J."/>
            <person name="Takazaki Y."/>
            <person name="Terasawa K."/>
            <person name="Tsugane M."/>
            <person name="Tsuji K."/>
            <person name="Ueda S."/>
            <person name="Waki K."/>
            <person name="Yamagata H."/>
            <person name="Yamamoto M."/>
            <person name="Yamamoto S."/>
            <person name="Yamane H."/>
            <person name="Yoshiki S."/>
            <person name="Yoshihara R."/>
            <person name="Yukawa K."/>
            <person name="Zhong H."/>
            <person name="Yano M."/>
            <person name="Yuan Q."/>
            <person name="Ouyang S."/>
            <person name="Liu J."/>
            <person name="Jones K.M."/>
            <person name="Gansberger K."/>
            <person name="Moffat K."/>
            <person name="Hill J."/>
            <person name="Bera J."/>
            <person name="Fadrosh D."/>
            <person name="Jin S."/>
            <person name="Johri S."/>
            <person name="Kim M."/>
            <person name="Overton L."/>
            <person name="Reardon M."/>
            <person name="Tsitrin T."/>
            <person name="Vuong H."/>
            <person name="Weaver B."/>
            <person name="Ciecko A."/>
            <person name="Tallon L."/>
            <person name="Jackson J."/>
            <person name="Pai G."/>
            <person name="Aken S.V."/>
            <person name="Utterback T."/>
            <person name="Reidmuller S."/>
            <person name="Feldblyum T."/>
            <person name="Hsiao J."/>
            <person name="Zismann V."/>
            <person name="Iobst S."/>
            <person name="de Vazeille A.R."/>
            <person name="Buell C.R."/>
            <person name="Ying K."/>
            <person name="Li Y."/>
            <person name="Lu T."/>
            <person name="Huang Y."/>
            <person name="Zhao Q."/>
            <person name="Feng Q."/>
            <person name="Zhang L."/>
            <person name="Zhu J."/>
            <person name="Weng Q."/>
            <person name="Mu J."/>
            <person name="Lu Y."/>
            <person name="Fan D."/>
            <person name="Liu Y."/>
            <person name="Guan J."/>
            <person name="Zhang Y."/>
            <person name="Yu S."/>
            <person name="Liu X."/>
            <person name="Zhang Y."/>
            <person name="Hong G."/>
            <person name="Han B."/>
            <person name="Choisne N."/>
            <person name="Demange N."/>
            <person name="Orjeda G."/>
            <person name="Samain S."/>
            <person name="Cattolico L."/>
            <person name="Pelletier E."/>
            <person name="Couloux A."/>
            <person name="Segurens B."/>
            <person name="Wincker P."/>
            <person name="D'Hont A."/>
            <person name="Scarpelli C."/>
            <person name="Weissenbach J."/>
            <person name="Salanoubat M."/>
            <person name="Quetier F."/>
            <person name="Yu Y."/>
            <person name="Kim H.R."/>
            <person name="Rambo T."/>
            <person name="Currie J."/>
            <person name="Collura K."/>
            <person name="Luo M."/>
            <person name="Yang T."/>
            <person name="Ammiraju J.S.S."/>
            <person name="Engler F."/>
            <person name="Soderlund C."/>
            <person name="Wing R.A."/>
            <person name="Palmer L.E."/>
            <person name="de la Bastide M."/>
            <person name="Spiegel L."/>
            <person name="Nascimento L."/>
            <person name="Zutavern T."/>
            <person name="O'Shaughnessy A."/>
            <person name="Dike S."/>
            <person name="Dedhia N."/>
            <person name="Preston R."/>
            <person name="Balija V."/>
            <person name="McCombie W.R."/>
            <person name="Chow T."/>
            <person name="Chen H."/>
            <person name="Chung M."/>
            <person name="Chen C."/>
            <person name="Shaw J."/>
            <person name="Wu H."/>
            <person name="Hsiao K."/>
            <person name="Chao Y."/>
            <person name="Chu M."/>
            <person name="Cheng C."/>
            <person name="Hour A."/>
            <person name="Lee P."/>
            <person name="Lin S."/>
            <person name="Lin Y."/>
            <person name="Liou J."/>
            <person name="Liu S."/>
            <person name="Hsing Y."/>
            <person name="Raghuvanshi S."/>
            <person name="Mohanty A."/>
            <person name="Bharti A.K."/>
            <person name="Gaur A."/>
            <person name="Gupta V."/>
            <person name="Kumar D."/>
            <person name="Ravi V."/>
            <person name="Vij S."/>
            <person name="Kapur A."/>
            <person name="Khurana P."/>
            <person name="Khurana P."/>
            <person name="Khurana J.P."/>
            <person name="Tyagi A.K."/>
            <person name="Gaikwad K."/>
            <person name="Singh A."/>
            <person name="Dalal V."/>
            <person name="Srivastava S."/>
            <person name="Dixit A."/>
            <person name="Pal A.K."/>
            <person name="Ghazi I.A."/>
            <person name="Yadav M."/>
            <person name="Pandit A."/>
            <person name="Bhargava A."/>
            <person name="Sureshbabu K."/>
            <person name="Batra K."/>
            <person name="Sharma T.R."/>
            <person name="Mohapatra T."/>
            <person name="Singh N.K."/>
            <person name="Messing J."/>
            <person name="Nelson A.B."/>
            <person name="Fuks G."/>
            <person name="Kavchok S."/>
            <person name="Keizer G."/>
            <person name="Linton E."/>
            <person name="Llaca V."/>
            <person name="Song R."/>
            <person name="Tanyolac B."/>
            <person name="Young S."/>
            <person name="Ho-Il K."/>
            <person name="Hahn J.H."/>
            <person name="Sangsakoo G."/>
            <person name="Vanavichit A."/>
            <person name="de Mattos Luiz.A.T."/>
            <person name="Zimmer P.D."/>
            <person name="Malone G."/>
            <person name="Dellagostin O."/>
            <person name="de Oliveira A.C."/>
            <person name="Bevan M."/>
            <person name="Bancroft I."/>
            <person name="Minx P."/>
            <person name="Cordum H."/>
            <person name="Wilson R."/>
            <person name="Cheng Z."/>
            <person name="Jin W."/>
            <person name="Jiang J."/>
            <person name="Leong S.A."/>
            <person name="Iwama H."/>
            <person name="Gojobori T."/>
            <person name="Itoh T."/>
            <person name="Niimura Y."/>
            <person name="Fujii Y."/>
            <person name="Habara T."/>
            <person name="Sakai H."/>
            <person name="Sato Y."/>
            <person name="Wilson G."/>
            <person name="Kumar K."/>
            <person name="McCouch S."/>
            <person name="Juretic N."/>
            <person name="Hoen D."/>
            <person name="Wright S."/>
            <person name="Bruskiewich R."/>
            <person name="Bureau T."/>
            <person name="Miyao A."/>
            <person name="Hirochika H."/>
            <person name="Nishikawa T."/>
            <person name="Kadowaki K."/>
            <person name="Sugiura M."/>
            <person name="Burr B."/>
            <person name="Sasaki T."/>
        </authorList>
    </citation>
    <scope>NUCLEOTIDE SEQUENCE [LARGE SCALE GENOMIC DNA]</scope>
    <source>
        <strain evidence="3">cv. Nipponbare</strain>
    </source>
</reference>
<dbReference type="EMBL" id="AP014960">
    <property type="protein sequence ID" value="BAS88281.1"/>
    <property type="molecule type" value="Genomic_DNA"/>
</dbReference>
<keyword evidence="3" id="KW-1185">Reference proteome</keyword>
<reference evidence="2 3" key="3">
    <citation type="journal article" date="2013" name="Rice">
        <title>Improvement of the Oryza sativa Nipponbare reference genome using next generation sequence and optical map data.</title>
        <authorList>
            <person name="Kawahara Y."/>
            <person name="de la Bastide M."/>
            <person name="Hamilton J.P."/>
            <person name="Kanamori H."/>
            <person name="McCombie W.R."/>
            <person name="Ouyang S."/>
            <person name="Schwartz D.C."/>
            <person name="Tanaka T."/>
            <person name="Wu J."/>
            <person name="Zhou S."/>
            <person name="Childs K.L."/>
            <person name="Davidson R.M."/>
            <person name="Lin H."/>
            <person name="Quesada-Ocampo L."/>
            <person name="Vaillancourt B."/>
            <person name="Sakai H."/>
            <person name="Lee S.S."/>
            <person name="Kim J."/>
            <person name="Numa H."/>
            <person name="Itoh T."/>
            <person name="Buell C.R."/>
            <person name="Matsumoto T."/>
        </authorList>
    </citation>
    <scope>NUCLEOTIDE SEQUENCE [LARGE SCALE GENOMIC DNA]</scope>
    <source>
        <strain evidence="3">cv. Nipponbare</strain>
    </source>
</reference>
<proteinExistence type="predicted"/>
<evidence type="ECO:0000313" key="2">
    <source>
        <dbReference type="EMBL" id="BAS88281.1"/>
    </source>
</evidence>
<name>A0A0N7KIQ6_ORYSJ</name>
<reference evidence="2 3" key="2">
    <citation type="journal article" date="2013" name="Plant Cell Physiol.">
        <title>Rice Annotation Project Database (RAP-DB): an integrative and interactive database for rice genomics.</title>
        <authorList>
            <person name="Sakai H."/>
            <person name="Lee S.S."/>
            <person name="Tanaka T."/>
            <person name="Numa H."/>
            <person name="Kim J."/>
            <person name="Kawahara Y."/>
            <person name="Wakimoto H."/>
            <person name="Yang C.C."/>
            <person name="Iwamoto M."/>
            <person name="Abe T."/>
            <person name="Yamada Y."/>
            <person name="Muto A."/>
            <person name="Inokuchi H."/>
            <person name="Ikemura T."/>
            <person name="Matsumoto T."/>
            <person name="Sasaki T."/>
            <person name="Itoh T."/>
        </authorList>
    </citation>
    <scope>NUCLEOTIDE SEQUENCE [LARGE SCALE GENOMIC DNA]</scope>
    <source>
        <strain evidence="3">cv. Nipponbare</strain>
    </source>
</reference>
<protein>
    <submittedName>
        <fullName evidence="2">Os04g0255525 protein</fullName>
    </submittedName>
</protein>
<feature type="region of interest" description="Disordered" evidence="1">
    <location>
        <begin position="1"/>
        <end position="78"/>
    </location>
</feature>
<feature type="compositionally biased region" description="Basic residues" evidence="1">
    <location>
        <begin position="67"/>
        <end position="78"/>
    </location>
</feature>
<accession>A0A0N7KIQ6</accession>
<dbReference type="Proteomes" id="UP000059680">
    <property type="component" value="Chromosome 4"/>
</dbReference>
<dbReference type="AlphaFoldDB" id="A0A0N7KIQ6"/>
<dbReference type="PaxDb" id="39947-A0A0N7KIQ6"/>
<dbReference type="Gramene" id="Os04t0255525-01">
    <property type="protein sequence ID" value="Os04t0255525-01"/>
    <property type="gene ID" value="Os04g0255525"/>
</dbReference>
<sequence length="110" mass="12402">MPPRRPFAGGPPHSTKSPSRRAARGPPAKFHAPPRRPFAGGPPHSTKSPSRRAARGPPANFVDGHRPRANGRLPRHFRRSLGGRFGRRLLPLIFKMENYFCKTFNKKNYK</sequence>
<gene>
    <name evidence="2" type="ordered locus">Os04g0255525</name>
    <name evidence="2" type="ORF">OSNPB_040255525</name>
</gene>
<organism evidence="2 3">
    <name type="scientific">Oryza sativa subsp. japonica</name>
    <name type="common">Rice</name>
    <dbReference type="NCBI Taxonomy" id="39947"/>
    <lineage>
        <taxon>Eukaryota</taxon>
        <taxon>Viridiplantae</taxon>
        <taxon>Streptophyta</taxon>
        <taxon>Embryophyta</taxon>
        <taxon>Tracheophyta</taxon>
        <taxon>Spermatophyta</taxon>
        <taxon>Magnoliopsida</taxon>
        <taxon>Liliopsida</taxon>
        <taxon>Poales</taxon>
        <taxon>Poaceae</taxon>
        <taxon>BOP clade</taxon>
        <taxon>Oryzoideae</taxon>
        <taxon>Oryzeae</taxon>
        <taxon>Oryzinae</taxon>
        <taxon>Oryza</taxon>
        <taxon>Oryza sativa</taxon>
    </lineage>
</organism>
<dbReference type="InParanoid" id="A0A0N7KIQ6"/>